<dbReference type="InterPro" id="IPR006638">
    <property type="entry name" value="Elp3/MiaA/NifB-like_rSAM"/>
</dbReference>
<dbReference type="NCBIfam" id="TIGR01125">
    <property type="entry name" value="30S ribosomal protein S12 methylthiotransferase RimO"/>
    <property type="match status" value="1"/>
</dbReference>
<keyword evidence="6 8" id="KW-0408">Iron</keyword>
<dbReference type="SFLD" id="SFLDS00029">
    <property type="entry name" value="Radical_SAM"/>
    <property type="match status" value="1"/>
</dbReference>
<feature type="binding site" evidence="8">
    <location>
        <position position="151"/>
    </location>
    <ligand>
        <name>[4Fe-4S] cluster</name>
        <dbReference type="ChEBI" id="CHEBI:49883"/>
        <label>2</label>
        <note>4Fe-4S-S-AdoMet</note>
    </ligand>
</feature>
<evidence type="ECO:0000256" key="6">
    <source>
        <dbReference type="ARBA" id="ARBA00023004"/>
    </source>
</evidence>
<dbReference type="Gene3D" id="3.80.30.20">
    <property type="entry name" value="tm_1862 like domain"/>
    <property type="match status" value="1"/>
</dbReference>
<dbReference type="SUPFAM" id="SSF102114">
    <property type="entry name" value="Radical SAM enzymes"/>
    <property type="match status" value="1"/>
</dbReference>
<feature type="domain" description="TRAM" evidence="9">
    <location>
        <begin position="374"/>
        <end position="439"/>
    </location>
</feature>
<dbReference type="PANTHER" id="PTHR43837:SF1">
    <property type="entry name" value="RIBOSOMAL PROTEIN US12 METHYLTHIOTRANSFERASE RIMO"/>
    <property type="match status" value="1"/>
</dbReference>
<dbReference type="Pfam" id="PF04055">
    <property type="entry name" value="Radical_SAM"/>
    <property type="match status" value="1"/>
</dbReference>
<keyword evidence="4 8" id="KW-0949">S-adenosyl-L-methionine</keyword>
<evidence type="ECO:0000256" key="1">
    <source>
        <dbReference type="ARBA" id="ARBA00022485"/>
    </source>
</evidence>
<keyword evidence="2 8" id="KW-0963">Cytoplasm</keyword>
<dbReference type="PROSITE" id="PS01278">
    <property type="entry name" value="MTTASE_RADICAL"/>
    <property type="match status" value="1"/>
</dbReference>
<comment type="cofactor">
    <cofactor evidence="8">
        <name>[4Fe-4S] cluster</name>
        <dbReference type="ChEBI" id="CHEBI:49883"/>
    </cofactor>
    <text evidence="8">Binds 2 [4Fe-4S] clusters. One cluster is coordinated with 3 cysteines and an exchangeable S-adenosyl-L-methionine.</text>
</comment>
<dbReference type="SFLD" id="SFLDG01082">
    <property type="entry name" value="B12-binding_domain_containing"/>
    <property type="match status" value="1"/>
</dbReference>
<dbReference type="AlphaFoldDB" id="A0AAU8CIG9"/>
<dbReference type="Gene3D" id="3.40.50.12160">
    <property type="entry name" value="Methylthiotransferase, N-terminal domain"/>
    <property type="match status" value="1"/>
</dbReference>
<keyword evidence="3 8" id="KW-0808">Transferase</keyword>
<dbReference type="EMBL" id="CP159253">
    <property type="protein sequence ID" value="XCG46630.1"/>
    <property type="molecule type" value="Genomic_DNA"/>
</dbReference>
<dbReference type="InterPro" id="IPR012340">
    <property type="entry name" value="NA-bd_OB-fold"/>
</dbReference>
<dbReference type="SFLD" id="SFLDF00274">
    <property type="entry name" value="ribosomal_protein_S12_methylth"/>
    <property type="match status" value="1"/>
</dbReference>
<dbReference type="PANTHER" id="PTHR43837">
    <property type="entry name" value="RIBOSOMAL PROTEIN S12 METHYLTHIOTRANSFERASE RIMO"/>
    <property type="match status" value="1"/>
</dbReference>
<comment type="similarity">
    <text evidence="8">Belongs to the methylthiotransferase family. RimO subfamily.</text>
</comment>
<keyword evidence="5 8" id="KW-0479">Metal-binding</keyword>
<feature type="binding site" evidence="8">
    <location>
        <position position="80"/>
    </location>
    <ligand>
        <name>[4Fe-4S] cluster</name>
        <dbReference type="ChEBI" id="CHEBI:49883"/>
        <label>1</label>
    </ligand>
</feature>
<keyword evidence="7 8" id="KW-0411">Iron-sulfur</keyword>
<protein>
    <recommendedName>
        <fullName evidence="8">Ribosomal protein uS12 methylthiotransferase RimO</fullName>
        <shortName evidence="8">uS12 MTTase</shortName>
        <shortName evidence="8">uS12 methylthiotransferase</shortName>
        <ecNumber evidence="8">2.8.4.4</ecNumber>
    </recommendedName>
    <alternativeName>
        <fullName evidence="8">Ribosomal protein uS12 (aspartate-C(3))-methylthiotransferase</fullName>
    </alternativeName>
    <alternativeName>
        <fullName evidence="8">Ribosome maturation factor RimO</fullName>
    </alternativeName>
</protein>
<feature type="binding site" evidence="8">
    <location>
        <position position="51"/>
    </location>
    <ligand>
        <name>[4Fe-4S] cluster</name>
        <dbReference type="ChEBI" id="CHEBI:49883"/>
        <label>1</label>
    </ligand>
</feature>
<keyword evidence="12" id="KW-0689">Ribosomal protein</keyword>
<dbReference type="InterPro" id="IPR005839">
    <property type="entry name" value="Methylthiotransferase"/>
</dbReference>
<evidence type="ECO:0000256" key="4">
    <source>
        <dbReference type="ARBA" id="ARBA00022691"/>
    </source>
</evidence>
<keyword evidence="12" id="KW-0687">Ribonucleoprotein</keyword>
<dbReference type="GO" id="GO:0005829">
    <property type="term" value="C:cytosol"/>
    <property type="evidence" value="ECO:0007669"/>
    <property type="project" value="TreeGrafter"/>
</dbReference>
<comment type="catalytic activity">
    <reaction evidence="8">
        <text>L-aspartate(89)-[ribosomal protein uS12]-hydrogen + (sulfur carrier)-SH + AH2 + 2 S-adenosyl-L-methionine = 3-methylsulfanyl-L-aspartate(89)-[ribosomal protein uS12]-hydrogen + (sulfur carrier)-H + 5'-deoxyadenosine + L-methionine + A + S-adenosyl-L-homocysteine + 2 H(+)</text>
        <dbReference type="Rhea" id="RHEA:37087"/>
        <dbReference type="Rhea" id="RHEA-COMP:10460"/>
        <dbReference type="Rhea" id="RHEA-COMP:10461"/>
        <dbReference type="Rhea" id="RHEA-COMP:14737"/>
        <dbReference type="Rhea" id="RHEA-COMP:14739"/>
        <dbReference type="ChEBI" id="CHEBI:13193"/>
        <dbReference type="ChEBI" id="CHEBI:15378"/>
        <dbReference type="ChEBI" id="CHEBI:17319"/>
        <dbReference type="ChEBI" id="CHEBI:17499"/>
        <dbReference type="ChEBI" id="CHEBI:29917"/>
        <dbReference type="ChEBI" id="CHEBI:29961"/>
        <dbReference type="ChEBI" id="CHEBI:57844"/>
        <dbReference type="ChEBI" id="CHEBI:57856"/>
        <dbReference type="ChEBI" id="CHEBI:59789"/>
        <dbReference type="ChEBI" id="CHEBI:64428"/>
        <dbReference type="ChEBI" id="CHEBI:73599"/>
        <dbReference type="EC" id="2.8.4.4"/>
    </reaction>
</comment>
<dbReference type="PROSITE" id="PS50926">
    <property type="entry name" value="TRAM"/>
    <property type="match status" value="1"/>
</dbReference>
<accession>A0AAU8CIG9</accession>
<dbReference type="CDD" id="cd01335">
    <property type="entry name" value="Radical_SAM"/>
    <property type="match status" value="1"/>
</dbReference>
<dbReference type="SFLD" id="SFLDG01061">
    <property type="entry name" value="methylthiotransferase"/>
    <property type="match status" value="1"/>
</dbReference>
<dbReference type="PROSITE" id="PS51449">
    <property type="entry name" value="MTTASE_N"/>
    <property type="match status" value="1"/>
</dbReference>
<organism evidence="12">
    <name type="scientific">Mesorhizobium sp. WSM2240</name>
    <dbReference type="NCBI Taxonomy" id="3228851"/>
    <lineage>
        <taxon>Bacteria</taxon>
        <taxon>Pseudomonadati</taxon>
        <taxon>Pseudomonadota</taxon>
        <taxon>Alphaproteobacteria</taxon>
        <taxon>Hyphomicrobiales</taxon>
        <taxon>Phyllobacteriaceae</taxon>
        <taxon>Mesorhizobium</taxon>
    </lineage>
</organism>
<evidence type="ECO:0000259" key="11">
    <source>
        <dbReference type="PROSITE" id="PS51918"/>
    </source>
</evidence>
<comment type="subcellular location">
    <subcellularLocation>
        <location evidence="8">Cytoplasm</location>
    </subcellularLocation>
</comment>
<dbReference type="FunFam" id="3.40.50.12160:FF:000002">
    <property type="entry name" value="Ribosomal protein S12 methylthiotransferase RimO"/>
    <property type="match status" value="1"/>
</dbReference>
<dbReference type="Pfam" id="PF00919">
    <property type="entry name" value="UPF0004"/>
    <property type="match status" value="1"/>
</dbReference>
<dbReference type="Gene3D" id="2.40.50.140">
    <property type="entry name" value="Nucleic acid-binding proteins"/>
    <property type="match status" value="1"/>
</dbReference>
<proteinExistence type="inferred from homology"/>
<feature type="binding site" evidence="8">
    <location>
        <position position="15"/>
    </location>
    <ligand>
        <name>[4Fe-4S] cluster</name>
        <dbReference type="ChEBI" id="CHEBI:49883"/>
        <label>1</label>
    </ligand>
</feature>
<dbReference type="InterPro" id="IPR023404">
    <property type="entry name" value="rSAM_horseshoe"/>
</dbReference>
<evidence type="ECO:0000259" key="9">
    <source>
        <dbReference type="PROSITE" id="PS50926"/>
    </source>
</evidence>
<comment type="function">
    <text evidence="8">Catalyzes the methylthiolation of an aspartic acid residue of ribosomal protein uS12.</text>
</comment>
<feature type="domain" description="MTTase N-terminal" evidence="10">
    <location>
        <begin position="6"/>
        <end position="116"/>
    </location>
</feature>
<dbReference type="EC" id="2.8.4.4" evidence="8"/>
<dbReference type="InterPro" id="IPR058240">
    <property type="entry name" value="rSAM_sf"/>
</dbReference>
<dbReference type="GO" id="GO:0103039">
    <property type="term" value="F:protein methylthiotransferase activity"/>
    <property type="evidence" value="ECO:0007669"/>
    <property type="project" value="UniProtKB-EC"/>
</dbReference>
<dbReference type="GO" id="GO:0046872">
    <property type="term" value="F:metal ion binding"/>
    <property type="evidence" value="ECO:0007669"/>
    <property type="project" value="UniProtKB-KW"/>
</dbReference>
<dbReference type="GO" id="GO:0005840">
    <property type="term" value="C:ribosome"/>
    <property type="evidence" value="ECO:0007669"/>
    <property type="project" value="UniProtKB-KW"/>
</dbReference>
<feature type="domain" description="Radical SAM core" evidence="11">
    <location>
        <begin position="133"/>
        <end position="371"/>
    </location>
</feature>
<evidence type="ECO:0000256" key="8">
    <source>
        <dbReference type="HAMAP-Rule" id="MF_01865"/>
    </source>
</evidence>
<dbReference type="SMART" id="SM00729">
    <property type="entry name" value="Elp3"/>
    <property type="match status" value="1"/>
</dbReference>
<dbReference type="RefSeq" id="WP_353640802.1">
    <property type="nucleotide sequence ID" value="NZ_CP159253.1"/>
</dbReference>
<dbReference type="GO" id="GO:0051539">
    <property type="term" value="F:4 iron, 4 sulfur cluster binding"/>
    <property type="evidence" value="ECO:0007669"/>
    <property type="project" value="UniProtKB-UniRule"/>
</dbReference>
<dbReference type="GO" id="GO:0035599">
    <property type="term" value="F:aspartic acid methylthiotransferase activity"/>
    <property type="evidence" value="ECO:0007669"/>
    <property type="project" value="TreeGrafter"/>
</dbReference>
<evidence type="ECO:0000259" key="10">
    <source>
        <dbReference type="PROSITE" id="PS51449"/>
    </source>
</evidence>
<dbReference type="InterPro" id="IPR005840">
    <property type="entry name" value="Ribosomal_uS12_MeSTrfase_RimO"/>
</dbReference>
<reference evidence="12" key="1">
    <citation type="submission" date="2024-06" db="EMBL/GenBank/DDBJ databases">
        <title>Mesorhizobium karijinii sp. nov., a symbiont of the iconic Swainsona formosa from arid Australia.</title>
        <authorList>
            <person name="Hill Y.J."/>
            <person name="Watkin E.L.J."/>
            <person name="O'Hara G.W."/>
            <person name="Terpolilli J."/>
            <person name="Tye M.L."/>
            <person name="Kohlmeier M.G."/>
        </authorList>
    </citation>
    <scope>NUCLEOTIDE SEQUENCE</scope>
    <source>
        <strain evidence="12">WSM2240</strain>
    </source>
</reference>
<evidence type="ECO:0000313" key="12">
    <source>
        <dbReference type="EMBL" id="XCG46630.1"/>
    </source>
</evidence>
<evidence type="ECO:0000256" key="5">
    <source>
        <dbReference type="ARBA" id="ARBA00022723"/>
    </source>
</evidence>
<dbReference type="FunFam" id="3.80.30.20:FF:000001">
    <property type="entry name" value="tRNA-2-methylthio-N(6)-dimethylallyladenosine synthase 2"/>
    <property type="match status" value="1"/>
</dbReference>
<sequence length="439" mass="48829">MSASAPRVSFVSLGCPKALVDSERIITRLRAEGYEIARKHDGADLVVVNTCGFLDSARDESLAAIGSAMSENGKVIVTGCLGAEPEVIREKHPNVLAITGPQAYESVMAAVHEAAPPTHEPFIDLLPPQGVKLTPRHYAYLKISEGCNNRCTFCIIPALRGDLVSRPAGDVLREAERLAKAGVKEILVISQDTSAYGIDIKYQTSLFQEREVRAKFLDLSRELGELGVWVRMHYVYPYPHVAEVIPLMAEGKILPYLDIPFQHASPQVLKNMRRPAHGEKTLERIRGWRETCPDLAIRSTFIVGFPGETDEDFEMLLDWLDEAKIDRAGCFKYEPVKGARSNDLGLAQVPQEVKEARWHRFMQRQQKISAARLQKKVGKRLPVIIDEAHGLSAKGRTKYDAPEIDGSVHIQSRRPLRAGDIVTVKVERTDAYDLYGSAV</sequence>
<evidence type="ECO:0000256" key="2">
    <source>
        <dbReference type="ARBA" id="ARBA00022490"/>
    </source>
</evidence>
<dbReference type="InterPro" id="IPR020612">
    <property type="entry name" value="Methylthiotransferase_CS"/>
</dbReference>
<evidence type="ECO:0000256" key="3">
    <source>
        <dbReference type="ARBA" id="ARBA00022679"/>
    </source>
</evidence>
<dbReference type="HAMAP" id="MF_01865">
    <property type="entry name" value="MTTase_RimO"/>
    <property type="match status" value="1"/>
</dbReference>
<dbReference type="PROSITE" id="PS51918">
    <property type="entry name" value="RADICAL_SAM"/>
    <property type="match status" value="1"/>
</dbReference>
<dbReference type="NCBIfam" id="TIGR00089">
    <property type="entry name" value="MiaB/RimO family radical SAM methylthiotransferase"/>
    <property type="match status" value="1"/>
</dbReference>
<feature type="binding site" evidence="8">
    <location>
        <position position="147"/>
    </location>
    <ligand>
        <name>[4Fe-4S] cluster</name>
        <dbReference type="ChEBI" id="CHEBI:49883"/>
        <label>2</label>
        <note>4Fe-4S-S-AdoMet</note>
    </ligand>
</feature>
<dbReference type="GO" id="GO:0006400">
    <property type="term" value="P:tRNA modification"/>
    <property type="evidence" value="ECO:0007669"/>
    <property type="project" value="InterPro"/>
</dbReference>
<name>A0AAU8CIG9_9HYPH</name>
<evidence type="ECO:0000256" key="7">
    <source>
        <dbReference type="ARBA" id="ARBA00023014"/>
    </source>
</evidence>
<dbReference type="InterPro" id="IPR007197">
    <property type="entry name" value="rSAM"/>
</dbReference>
<dbReference type="Pfam" id="PF18693">
    <property type="entry name" value="TRAM_2"/>
    <property type="match status" value="1"/>
</dbReference>
<keyword evidence="1 8" id="KW-0004">4Fe-4S</keyword>
<dbReference type="InterPro" id="IPR038135">
    <property type="entry name" value="Methylthiotransferase_N_sf"/>
</dbReference>
<gene>
    <name evidence="8 12" type="primary">rimO</name>
    <name evidence="12" type="ORF">ABVK50_15015</name>
</gene>
<dbReference type="InterPro" id="IPR013848">
    <property type="entry name" value="Methylthiotransferase_N"/>
</dbReference>
<feature type="binding site" evidence="8">
    <location>
        <position position="154"/>
    </location>
    <ligand>
        <name>[4Fe-4S] cluster</name>
        <dbReference type="ChEBI" id="CHEBI:49883"/>
        <label>2</label>
        <note>4Fe-4S-S-AdoMet</note>
    </ligand>
</feature>
<dbReference type="InterPro" id="IPR002792">
    <property type="entry name" value="TRAM_dom"/>
</dbReference>